<feature type="region of interest" description="Disordered" evidence="6">
    <location>
        <begin position="330"/>
        <end position="369"/>
    </location>
</feature>
<proteinExistence type="inferred from homology"/>
<evidence type="ECO:0000256" key="1">
    <source>
        <dbReference type="ARBA" id="ARBA00004141"/>
    </source>
</evidence>
<evidence type="ECO:0000313" key="8">
    <source>
        <dbReference type="EMBL" id="KKA30403.1"/>
    </source>
</evidence>
<dbReference type="OrthoDB" id="5376140at2759"/>
<feature type="compositionally biased region" description="Basic and acidic residues" evidence="6">
    <location>
        <begin position="335"/>
        <end position="344"/>
    </location>
</feature>
<protein>
    <recommendedName>
        <fullName evidence="10">Eukaryotic membrane protein family-domain-containing protein</fullName>
    </recommendedName>
</protein>
<sequence length="821" mass="92246">MPDDSPPERFPALSPPAEEEEEEEEEEVTAEHLPTIFSEEERTSSESDRPGVFPRPERLLPSPDRSTPDILSPPTVFVPYHGVRQRGSGPLPKETISIPVDDPQRPPNSRHPQTRRGVRTLSSPPIWRQNSPSRSPTRRNSSTPQASHLNLPPLDIANCETLSFPTRPHSAVVNPTAFIIPDLPSDVHVNGPKDQGAPALTLPIPPMSLPTHLELELAPERPSPLYIYRPSGTGDTSPYESSAVKFQRLLNMLLLPPFLERTLTFGVLSCLDAWLYTFTILPIRFLMALWLLVKWWAYVVIKECRWLVGFVWYGLGRLWTRRRAAATCDEGAGMGRDHSPEKFRSQSPEKTQDDTLEKPRDRSPEKPQSNLLRRIAHLNKRRGPLSFASNHSPAVTRSGASVFRHRRTKSMPSALSPFHKADLLQGAVILFSCIAMMKMDASRMYHFIRGQSDIKLYVIFNILEVGDRLLSALGQDILECLFSSEMLSRNSQGRSKVLMPLGMFFLALVYTTAHAATLYFHAITLNVAVNAYSNALLTLLMSNQFVEVKSTVFKRFEKDNLFQLTCADIVERFQLWVMLVIIGLRNVVEMGGLSVPGPAGGFDEPRASTMPIHSPSILPHSFTVLPSWLLSGEVLSPFVIVIASEVFVDAVKHAYTSLSQQSATPSPAILDAFNKFDSLIRDSLGRAVHADAPTRGWFRWTSDDAIALLTMLVVFFIIFLVALIFKLLLGMVLLHYSRNRYGKMILQEERIAAGQAERDTFDAKSKRLGGYGHVEVGEERKRWINVDPTEGLKKINKDKKWDKASDFAGVSRYEMVAKRIW</sequence>
<feature type="compositionally biased region" description="Basic and acidic residues" evidence="6">
    <location>
        <begin position="39"/>
        <end position="49"/>
    </location>
</feature>
<comment type="caution">
    <text evidence="8">The sequence shown here is derived from an EMBL/GenBank/DDBJ whole genome shotgun (WGS) entry which is preliminary data.</text>
</comment>
<evidence type="ECO:0000256" key="7">
    <source>
        <dbReference type="SAM" id="Phobius"/>
    </source>
</evidence>
<feature type="compositionally biased region" description="Low complexity" evidence="6">
    <location>
        <begin position="128"/>
        <end position="145"/>
    </location>
</feature>
<evidence type="ECO:0000256" key="2">
    <source>
        <dbReference type="ARBA" id="ARBA00008803"/>
    </source>
</evidence>
<organism evidence="8 9">
    <name type="scientific">Thielaviopsis punctulata</name>
    <dbReference type="NCBI Taxonomy" id="72032"/>
    <lineage>
        <taxon>Eukaryota</taxon>
        <taxon>Fungi</taxon>
        <taxon>Dikarya</taxon>
        <taxon>Ascomycota</taxon>
        <taxon>Pezizomycotina</taxon>
        <taxon>Sordariomycetes</taxon>
        <taxon>Hypocreomycetidae</taxon>
        <taxon>Microascales</taxon>
        <taxon>Ceratocystidaceae</taxon>
        <taxon>Thielaviopsis</taxon>
    </lineage>
</organism>
<feature type="transmembrane region" description="Helical" evidence="7">
    <location>
        <begin position="262"/>
        <end position="283"/>
    </location>
</feature>
<accession>A0A0F4ZKL4</accession>
<dbReference type="GO" id="GO:0005789">
    <property type="term" value="C:endoplasmic reticulum membrane"/>
    <property type="evidence" value="ECO:0007669"/>
    <property type="project" value="TreeGrafter"/>
</dbReference>
<keyword evidence="4 7" id="KW-1133">Transmembrane helix</keyword>
<feature type="transmembrane region" description="Helical" evidence="7">
    <location>
        <begin position="705"/>
        <end position="734"/>
    </location>
</feature>
<evidence type="ECO:0000313" key="9">
    <source>
        <dbReference type="Proteomes" id="UP000033483"/>
    </source>
</evidence>
<feature type="compositionally biased region" description="Acidic residues" evidence="6">
    <location>
        <begin position="17"/>
        <end position="28"/>
    </location>
</feature>
<evidence type="ECO:0000256" key="4">
    <source>
        <dbReference type="ARBA" id="ARBA00022989"/>
    </source>
</evidence>
<dbReference type="PANTHER" id="PTHR13317">
    <property type="entry name" value="TRANSMEMBRANE ANTERIOR POSTERIOR TRANSFORMATION PROTEIN 1 HOMOLOG"/>
    <property type="match status" value="1"/>
</dbReference>
<evidence type="ECO:0000256" key="3">
    <source>
        <dbReference type="ARBA" id="ARBA00022692"/>
    </source>
</evidence>
<feature type="region of interest" description="Disordered" evidence="6">
    <location>
        <begin position="1"/>
        <end position="152"/>
    </location>
</feature>
<dbReference type="EMBL" id="LAEV01000405">
    <property type="protein sequence ID" value="KKA30403.1"/>
    <property type="molecule type" value="Genomic_DNA"/>
</dbReference>
<keyword evidence="3 7" id="KW-0812">Transmembrane</keyword>
<gene>
    <name evidence="8" type="ORF">TD95_003976</name>
</gene>
<keyword evidence="5 7" id="KW-0472">Membrane</keyword>
<comment type="similarity">
    <text evidence="2">Belongs to the TAPT1 family.</text>
</comment>
<dbReference type="PANTHER" id="PTHR13317:SF4">
    <property type="entry name" value="TRANSMEMBRANE ANTERIOR POSTERIOR TRANSFORMATION PROTEIN 1 HOMOLOG"/>
    <property type="match status" value="1"/>
</dbReference>
<dbReference type="AlphaFoldDB" id="A0A0F4ZKL4"/>
<dbReference type="Proteomes" id="UP000033483">
    <property type="component" value="Unassembled WGS sequence"/>
</dbReference>
<keyword evidence="9" id="KW-1185">Reference proteome</keyword>
<evidence type="ECO:0000256" key="5">
    <source>
        <dbReference type="ARBA" id="ARBA00023136"/>
    </source>
</evidence>
<name>A0A0F4ZKL4_9PEZI</name>
<dbReference type="InterPro" id="IPR008010">
    <property type="entry name" value="Tatp1"/>
</dbReference>
<dbReference type="Pfam" id="PF05346">
    <property type="entry name" value="DUF747"/>
    <property type="match status" value="1"/>
</dbReference>
<feature type="transmembrane region" description="Helical" evidence="7">
    <location>
        <begin position="497"/>
        <end position="513"/>
    </location>
</feature>
<feature type="compositionally biased region" description="Basic and acidic residues" evidence="6">
    <location>
        <begin position="350"/>
        <end position="365"/>
    </location>
</feature>
<comment type="subcellular location">
    <subcellularLocation>
        <location evidence="1">Membrane</location>
        <topology evidence="1">Multi-pass membrane protein</topology>
    </subcellularLocation>
</comment>
<evidence type="ECO:0008006" key="10">
    <source>
        <dbReference type="Google" id="ProtNLM"/>
    </source>
</evidence>
<evidence type="ECO:0000256" key="6">
    <source>
        <dbReference type="SAM" id="MobiDB-lite"/>
    </source>
</evidence>
<reference evidence="8 9" key="1">
    <citation type="submission" date="2015-03" db="EMBL/GenBank/DDBJ databases">
        <authorList>
            <person name="Radwan O."/>
            <person name="Al-Naeli F.A."/>
            <person name="Rendon G.A."/>
            <person name="Fields C."/>
        </authorList>
    </citation>
    <scope>NUCLEOTIDE SEQUENCE [LARGE SCALE GENOMIC DNA]</scope>
    <source>
        <strain evidence="8">CR-DP1</strain>
    </source>
</reference>